<evidence type="ECO:0000256" key="1">
    <source>
        <dbReference type="SAM" id="MobiDB-lite"/>
    </source>
</evidence>
<reference evidence="2" key="1">
    <citation type="submission" date="2018-02" db="EMBL/GenBank/DDBJ databases">
        <authorList>
            <person name="Cohen D.B."/>
            <person name="Kent A.D."/>
        </authorList>
    </citation>
    <scope>NUCLEOTIDE SEQUENCE</scope>
</reference>
<sequence length="102" mass="11459">MGHEAALVDSPMRRTRRARKGRTRGGVLEDCSWIYVKVACDVEGNEDTLHRMIAGACLHSGRGLELAHLNALDLEPHNLIHRELAPRVESVIETIRYKCTQS</sequence>
<dbReference type="AlphaFoldDB" id="A0A2N9HHB0"/>
<evidence type="ECO:0000313" key="2">
    <source>
        <dbReference type="EMBL" id="SPD11308.1"/>
    </source>
</evidence>
<feature type="region of interest" description="Disordered" evidence="1">
    <location>
        <begin position="1"/>
        <end position="21"/>
    </location>
</feature>
<organism evidence="2">
    <name type="scientific">Fagus sylvatica</name>
    <name type="common">Beechnut</name>
    <dbReference type="NCBI Taxonomy" id="28930"/>
    <lineage>
        <taxon>Eukaryota</taxon>
        <taxon>Viridiplantae</taxon>
        <taxon>Streptophyta</taxon>
        <taxon>Embryophyta</taxon>
        <taxon>Tracheophyta</taxon>
        <taxon>Spermatophyta</taxon>
        <taxon>Magnoliopsida</taxon>
        <taxon>eudicotyledons</taxon>
        <taxon>Gunneridae</taxon>
        <taxon>Pentapetalae</taxon>
        <taxon>rosids</taxon>
        <taxon>fabids</taxon>
        <taxon>Fagales</taxon>
        <taxon>Fagaceae</taxon>
        <taxon>Fagus</taxon>
    </lineage>
</organism>
<protein>
    <submittedName>
        <fullName evidence="2">Uncharacterized protein</fullName>
    </submittedName>
</protein>
<gene>
    <name evidence="2" type="ORF">FSB_LOCUS39190</name>
</gene>
<proteinExistence type="predicted"/>
<dbReference type="EMBL" id="OIVN01003447">
    <property type="protein sequence ID" value="SPD11308.1"/>
    <property type="molecule type" value="Genomic_DNA"/>
</dbReference>
<accession>A0A2N9HHB0</accession>
<name>A0A2N9HHB0_FAGSY</name>